<comment type="caution">
    <text evidence="2">The sequence shown here is derived from an EMBL/GenBank/DDBJ whole genome shotgun (WGS) entry which is preliminary data.</text>
</comment>
<proteinExistence type="predicted"/>
<organism evidence="2 3">
    <name type="scientific">Bartonella silvatica</name>
    <dbReference type="NCBI Taxonomy" id="357760"/>
    <lineage>
        <taxon>Bacteria</taxon>
        <taxon>Pseudomonadati</taxon>
        <taxon>Pseudomonadota</taxon>
        <taxon>Alphaproteobacteria</taxon>
        <taxon>Hyphomicrobiales</taxon>
        <taxon>Bartonellaceae</taxon>
        <taxon>Bartonella</taxon>
    </lineage>
</organism>
<gene>
    <name evidence="2" type="ORF">ABID23_000444</name>
</gene>
<evidence type="ECO:0008006" key="4">
    <source>
        <dbReference type="Google" id="ProtNLM"/>
    </source>
</evidence>
<sequence length="113" mass="12739">MINTFKSYKLNIFMVIAFFLSQVVNVNASYLKNNIQEKNISDYVIEKNIPFHISDFNYKTKNEAITEGKVEKVAEFVTIGNFGMGMLIGYATTIVGMLLGWIITKIVALTKSS</sequence>
<dbReference type="Proteomes" id="UP001549086">
    <property type="component" value="Unassembled WGS sequence"/>
</dbReference>
<feature type="transmembrane region" description="Helical" evidence="1">
    <location>
        <begin position="12"/>
        <end position="31"/>
    </location>
</feature>
<keyword evidence="1" id="KW-0472">Membrane</keyword>
<dbReference type="EMBL" id="JBEPLI010000002">
    <property type="protein sequence ID" value="MET3589367.1"/>
    <property type="molecule type" value="Genomic_DNA"/>
</dbReference>
<evidence type="ECO:0000313" key="3">
    <source>
        <dbReference type="Proteomes" id="UP001549086"/>
    </source>
</evidence>
<keyword evidence="3" id="KW-1185">Reference proteome</keyword>
<keyword evidence="1" id="KW-1133">Transmembrane helix</keyword>
<evidence type="ECO:0000256" key="1">
    <source>
        <dbReference type="SAM" id="Phobius"/>
    </source>
</evidence>
<accession>A0ABV2HG27</accession>
<reference evidence="2 3" key="1">
    <citation type="submission" date="2024-06" db="EMBL/GenBank/DDBJ databases">
        <title>Genomic Encyclopedia of Type Strains, Phase IV (KMG-IV): sequencing the most valuable type-strain genomes for metagenomic binning, comparative biology and taxonomic classification.</title>
        <authorList>
            <person name="Goeker M."/>
        </authorList>
    </citation>
    <scope>NUCLEOTIDE SEQUENCE [LARGE SCALE GENOMIC DNA]</scope>
    <source>
        <strain evidence="2 3">DSM 23649</strain>
    </source>
</reference>
<dbReference type="RefSeq" id="WP_354188861.1">
    <property type="nucleotide sequence ID" value="NZ_JBEPLI010000002.1"/>
</dbReference>
<protein>
    <recommendedName>
        <fullName evidence="4">Protein-disulfide reductase</fullName>
    </recommendedName>
</protein>
<feature type="transmembrane region" description="Helical" evidence="1">
    <location>
        <begin position="87"/>
        <end position="108"/>
    </location>
</feature>
<keyword evidence="1" id="KW-0812">Transmembrane</keyword>
<name>A0ABV2HG27_9HYPH</name>
<evidence type="ECO:0000313" key="2">
    <source>
        <dbReference type="EMBL" id="MET3589367.1"/>
    </source>
</evidence>